<reference evidence="1 2" key="1">
    <citation type="submission" date="2013-08" db="EMBL/GenBank/DDBJ databases">
        <authorList>
            <person name="Durkin A.S."/>
            <person name="Haft D.R."/>
            <person name="McCorrison J."/>
            <person name="Torralba M."/>
            <person name="Gillis M."/>
            <person name="Haft D.H."/>
            <person name="Methe B."/>
            <person name="Sutton G."/>
            <person name="Nelson K.E."/>
        </authorList>
    </citation>
    <scope>NUCLEOTIDE SEQUENCE [LARGE SCALE GENOMIC DNA]</scope>
    <source>
        <strain evidence="1 2">F0067</strain>
    </source>
</reference>
<evidence type="ECO:0000313" key="2">
    <source>
        <dbReference type="Proteomes" id="UP000016648"/>
    </source>
</evidence>
<dbReference type="EMBL" id="AWEY01000032">
    <property type="protein sequence ID" value="ERK38873.1"/>
    <property type="molecule type" value="Genomic_DNA"/>
</dbReference>
<evidence type="ECO:0000313" key="1">
    <source>
        <dbReference type="EMBL" id="ERK38873.1"/>
    </source>
</evidence>
<name>U2QC32_9BACT</name>
<dbReference type="PATRIC" id="fig|1115809.3.peg.1805"/>
<comment type="caution">
    <text evidence="1">The sequence shown here is derived from an EMBL/GenBank/DDBJ whole genome shotgun (WGS) entry which is preliminary data.</text>
</comment>
<dbReference type="AlphaFoldDB" id="U2QC32"/>
<dbReference type="Proteomes" id="UP000016648">
    <property type="component" value="Unassembled WGS sequence"/>
</dbReference>
<organism evidence="1 2">
    <name type="scientific">Segatella baroniae F0067</name>
    <dbReference type="NCBI Taxonomy" id="1115809"/>
    <lineage>
        <taxon>Bacteria</taxon>
        <taxon>Pseudomonadati</taxon>
        <taxon>Bacteroidota</taxon>
        <taxon>Bacteroidia</taxon>
        <taxon>Bacteroidales</taxon>
        <taxon>Prevotellaceae</taxon>
        <taxon>Segatella</taxon>
    </lineage>
</organism>
<keyword evidence="2" id="KW-1185">Reference proteome</keyword>
<gene>
    <name evidence="1" type="ORF">HMPREF9135_0796</name>
</gene>
<accession>U2QC32</accession>
<proteinExistence type="predicted"/>
<protein>
    <submittedName>
        <fullName evidence="1">Uncharacterized protein</fullName>
    </submittedName>
</protein>
<sequence>MPNVGKRQSKTDVECPTWANAKAKQMLNAQRGQTPKQNKC</sequence>